<evidence type="ECO:0000313" key="3">
    <source>
        <dbReference type="EMBL" id="TQV89351.1"/>
    </source>
</evidence>
<sequence length="169" mass="18942">MISKKICMVGAFAVGKTSLVRQFVESIFDEKYHTTIGVKIDKRQVSVKDKMVQLMLWDIEGVDVFTEFKPSYLRGASGVIIVADSTRPKTIEVAKQIKHEVELTLSNAQFLLLINKSDLAAKWQPTENDLIHLDIDSNNIFNTSAKTGSNVEKAFRRIAELVLDTQVNG</sequence>
<dbReference type="InterPro" id="IPR050227">
    <property type="entry name" value="Rab"/>
</dbReference>
<protein>
    <submittedName>
        <fullName evidence="3">GTP-binding protein</fullName>
    </submittedName>
</protein>
<dbReference type="SMART" id="SM00175">
    <property type="entry name" value="RAB"/>
    <property type="match status" value="1"/>
</dbReference>
<dbReference type="SUPFAM" id="SSF52540">
    <property type="entry name" value="P-loop containing nucleoside triphosphate hydrolases"/>
    <property type="match status" value="1"/>
</dbReference>
<dbReference type="Pfam" id="PF00071">
    <property type="entry name" value="Ras"/>
    <property type="match status" value="1"/>
</dbReference>
<accession>A0A545UIQ4</accession>
<dbReference type="InterPro" id="IPR001806">
    <property type="entry name" value="Small_GTPase"/>
</dbReference>
<comment type="caution">
    <text evidence="3">The sequence shown here is derived from an EMBL/GenBank/DDBJ whole genome shotgun (WGS) entry which is preliminary data.</text>
</comment>
<dbReference type="GO" id="GO:0003924">
    <property type="term" value="F:GTPase activity"/>
    <property type="evidence" value="ECO:0007669"/>
    <property type="project" value="InterPro"/>
</dbReference>
<dbReference type="PANTHER" id="PTHR47977">
    <property type="entry name" value="RAS-RELATED PROTEIN RAB"/>
    <property type="match status" value="1"/>
</dbReference>
<dbReference type="PRINTS" id="PR00449">
    <property type="entry name" value="RASTRNSFRMNG"/>
</dbReference>
<dbReference type="NCBIfam" id="TIGR00231">
    <property type="entry name" value="small_GTP"/>
    <property type="match status" value="1"/>
</dbReference>
<dbReference type="PROSITE" id="PS51419">
    <property type="entry name" value="RAB"/>
    <property type="match status" value="1"/>
</dbReference>
<keyword evidence="2" id="KW-0342">GTP-binding</keyword>
<keyword evidence="4" id="KW-1185">Reference proteome</keyword>
<gene>
    <name evidence="3" type="ORF">FLL46_00265</name>
</gene>
<dbReference type="Proteomes" id="UP000315439">
    <property type="component" value="Unassembled WGS sequence"/>
</dbReference>
<dbReference type="AlphaFoldDB" id="A0A545UIQ4"/>
<dbReference type="InterPro" id="IPR005225">
    <property type="entry name" value="Small_GTP-bd"/>
</dbReference>
<evidence type="ECO:0000256" key="1">
    <source>
        <dbReference type="ARBA" id="ARBA00022741"/>
    </source>
</evidence>
<proteinExistence type="predicted"/>
<organism evidence="3 4">
    <name type="scientific">Aliikangiella coralliicola</name>
    <dbReference type="NCBI Taxonomy" id="2592383"/>
    <lineage>
        <taxon>Bacteria</taxon>
        <taxon>Pseudomonadati</taxon>
        <taxon>Pseudomonadota</taxon>
        <taxon>Gammaproteobacteria</taxon>
        <taxon>Oceanospirillales</taxon>
        <taxon>Pleioneaceae</taxon>
        <taxon>Aliikangiella</taxon>
    </lineage>
</organism>
<evidence type="ECO:0000256" key="2">
    <source>
        <dbReference type="ARBA" id="ARBA00023134"/>
    </source>
</evidence>
<name>A0A545UIQ4_9GAMM</name>
<dbReference type="RefSeq" id="WP_142891415.1">
    <property type="nucleotide sequence ID" value="NZ_ML660160.1"/>
</dbReference>
<dbReference type="SMART" id="SM00173">
    <property type="entry name" value="RAS"/>
    <property type="match status" value="1"/>
</dbReference>
<dbReference type="CDD" id="cd00154">
    <property type="entry name" value="Rab"/>
    <property type="match status" value="1"/>
</dbReference>
<dbReference type="FunFam" id="3.40.50.300:FF:001447">
    <property type="entry name" value="Ras-related protein Rab-1B"/>
    <property type="match status" value="1"/>
</dbReference>
<evidence type="ECO:0000313" key="4">
    <source>
        <dbReference type="Proteomes" id="UP000315439"/>
    </source>
</evidence>
<dbReference type="OrthoDB" id="7957980at2"/>
<reference evidence="3 4" key="1">
    <citation type="submission" date="2019-07" db="EMBL/GenBank/DDBJ databases">
        <title>Draft genome for Aliikangiella sp. M105.</title>
        <authorList>
            <person name="Wang G."/>
        </authorList>
    </citation>
    <scope>NUCLEOTIDE SEQUENCE [LARGE SCALE GENOMIC DNA]</scope>
    <source>
        <strain evidence="3 4">M105</strain>
    </source>
</reference>
<dbReference type="InterPro" id="IPR027417">
    <property type="entry name" value="P-loop_NTPase"/>
</dbReference>
<dbReference type="EMBL" id="VIKS01000001">
    <property type="protein sequence ID" value="TQV89351.1"/>
    <property type="molecule type" value="Genomic_DNA"/>
</dbReference>
<dbReference type="Gene3D" id="3.40.50.300">
    <property type="entry name" value="P-loop containing nucleotide triphosphate hydrolases"/>
    <property type="match status" value="1"/>
</dbReference>
<dbReference type="GO" id="GO:0005525">
    <property type="term" value="F:GTP binding"/>
    <property type="evidence" value="ECO:0007669"/>
    <property type="project" value="UniProtKB-KW"/>
</dbReference>
<keyword evidence="1" id="KW-0547">Nucleotide-binding</keyword>